<dbReference type="InParanoid" id="A0A7C8ILE5"/>
<dbReference type="GO" id="GO:0003676">
    <property type="term" value="F:nucleic acid binding"/>
    <property type="evidence" value="ECO:0007669"/>
    <property type="project" value="InterPro"/>
</dbReference>
<dbReference type="Gene3D" id="3.30.420.10">
    <property type="entry name" value="Ribonuclease H-like superfamily/Ribonuclease H"/>
    <property type="match status" value="1"/>
</dbReference>
<keyword evidence="2" id="KW-1185">Reference proteome</keyword>
<dbReference type="AlphaFoldDB" id="A0A7C8ILE5"/>
<proteinExistence type="predicted"/>
<dbReference type="Proteomes" id="UP000481858">
    <property type="component" value="Unassembled WGS sequence"/>
</dbReference>
<organism evidence="1 2">
    <name type="scientific">Xylaria multiplex</name>
    <dbReference type="NCBI Taxonomy" id="323545"/>
    <lineage>
        <taxon>Eukaryota</taxon>
        <taxon>Fungi</taxon>
        <taxon>Dikarya</taxon>
        <taxon>Ascomycota</taxon>
        <taxon>Pezizomycotina</taxon>
        <taxon>Sordariomycetes</taxon>
        <taxon>Xylariomycetidae</taxon>
        <taxon>Xylariales</taxon>
        <taxon>Xylariaceae</taxon>
        <taxon>Xylaria</taxon>
    </lineage>
</organism>
<comment type="caution">
    <text evidence="1">The sequence shown here is derived from an EMBL/GenBank/DDBJ whole genome shotgun (WGS) entry which is preliminary data.</text>
</comment>
<dbReference type="SUPFAM" id="SSF53098">
    <property type="entry name" value="Ribonuclease H-like"/>
    <property type="match status" value="1"/>
</dbReference>
<dbReference type="InterPro" id="IPR036397">
    <property type="entry name" value="RNaseH_sf"/>
</dbReference>
<dbReference type="OrthoDB" id="407198at2759"/>
<dbReference type="InterPro" id="IPR012337">
    <property type="entry name" value="RNaseH-like_sf"/>
</dbReference>
<reference evidence="1 2" key="1">
    <citation type="submission" date="2019-12" db="EMBL/GenBank/DDBJ databases">
        <title>Draft genome sequence of the ascomycete Xylaria multiplex DSM 110363.</title>
        <authorList>
            <person name="Buettner E."/>
            <person name="Kellner H."/>
        </authorList>
    </citation>
    <scope>NUCLEOTIDE SEQUENCE [LARGE SCALE GENOMIC DNA]</scope>
    <source>
        <strain evidence="1 2">DSM 110363</strain>
    </source>
</reference>
<sequence>MAAKFIPQEYVTMAARFIPQEYVRKLSDGDETVETAIFFENTPSEDGRASLGVFFGEGSPWNKSELLPTRDANEQRPGLCAVLRALQIIDKFVAHEWEAFITTGNALRRVIIKSDSSYLVQSMTKCDFGRVGVRQPIQNRVLIDELWRLITRLGVQQPIQNRDIIEEIQNQDLTEELWRLITRLDREKQIKVLFWQVFPEENMDAHELANAALMTVRAPIWDFRDPPTQQEVDEYASQRIWRWHACLDHIPLRKLKATLCSTNCIDVTREQIQAEINKGTTCSVCEHRRTL</sequence>
<evidence type="ECO:0000313" key="1">
    <source>
        <dbReference type="EMBL" id="KAF2964418.1"/>
    </source>
</evidence>
<gene>
    <name evidence="1" type="ORF">GQX73_g9147</name>
</gene>
<accession>A0A7C8ILE5</accession>
<name>A0A7C8ILE5_9PEZI</name>
<protein>
    <submittedName>
        <fullName evidence="1">Uncharacterized protein</fullName>
    </submittedName>
</protein>
<evidence type="ECO:0000313" key="2">
    <source>
        <dbReference type="Proteomes" id="UP000481858"/>
    </source>
</evidence>
<dbReference type="EMBL" id="WUBL01000151">
    <property type="protein sequence ID" value="KAF2964418.1"/>
    <property type="molecule type" value="Genomic_DNA"/>
</dbReference>